<comment type="caution">
    <text evidence="3">The sequence shown here is derived from an EMBL/GenBank/DDBJ whole genome shotgun (WGS) entry which is preliminary data.</text>
</comment>
<dbReference type="Pfam" id="PF01464">
    <property type="entry name" value="SLT"/>
    <property type="match status" value="1"/>
</dbReference>
<feature type="chain" id="PRO_5040950435" evidence="1">
    <location>
        <begin position="25"/>
        <end position="185"/>
    </location>
</feature>
<evidence type="ECO:0000256" key="1">
    <source>
        <dbReference type="SAM" id="SignalP"/>
    </source>
</evidence>
<sequence>MDSTLKLILTAAVAIALQPLSSAAFSLKGTVWEEESNRACKVDPKLLYAIALVESKNYDGPLVKPNPYALNIDNKAYHPSTKAKAADQLNKALTKTKTIAVGAMQVSMRWNGHRVSNAADLLDLNTNVRVGTQIFCEFIKEGKGDLALALGRYHTPNPDLEQVARDYGVNVLRVWRRLIVLEQEG</sequence>
<gene>
    <name evidence="3" type="ORF">M5G27_29760</name>
</gene>
<dbReference type="SUPFAM" id="SSF53955">
    <property type="entry name" value="Lysozyme-like"/>
    <property type="match status" value="1"/>
</dbReference>
<evidence type="ECO:0000313" key="4">
    <source>
        <dbReference type="Proteomes" id="UP001148185"/>
    </source>
</evidence>
<keyword evidence="1" id="KW-0732">Signal</keyword>
<accession>A0A9X4C7Z5</accession>
<keyword evidence="4" id="KW-1185">Reference proteome</keyword>
<proteinExistence type="predicted"/>
<evidence type="ECO:0000259" key="2">
    <source>
        <dbReference type="Pfam" id="PF01464"/>
    </source>
</evidence>
<dbReference type="InterPro" id="IPR023346">
    <property type="entry name" value="Lysozyme-like_dom_sf"/>
</dbReference>
<dbReference type="Gene3D" id="1.10.530.10">
    <property type="match status" value="1"/>
</dbReference>
<dbReference type="InterPro" id="IPR008258">
    <property type="entry name" value="Transglycosylase_SLT_dom_1"/>
</dbReference>
<dbReference type="RefSeq" id="WP_050682412.1">
    <property type="nucleotide sequence ID" value="NZ_JAMDHA010000059.1"/>
</dbReference>
<feature type="domain" description="Transglycosylase SLT" evidence="2">
    <location>
        <begin position="38"/>
        <end position="155"/>
    </location>
</feature>
<dbReference type="Proteomes" id="UP001148185">
    <property type="component" value="Unassembled WGS sequence"/>
</dbReference>
<dbReference type="AlphaFoldDB" id="A0A9X4C7Z5"/>
<feature type="signal peptide" evidence="1">
    <location>
        <begin position="1"/>
        <end position="24"/>
    </location>
</feature>
<protein>
    <submittedName>
        <fullName evidence="3">Transglycosylase SLT domain-containing protein</fullName>
    </submittedName>
</protein>
<evidence type="ECO:0000313" key="3">
    <source>
        <dbReference type="EMBL" id="MDD1011646.1"/>
    </source>
</evidence>
<organism evidence="3 4">
    <name type="scientific">Pseudomonas shahriarae</name>
    <dbReference type="NCBI Taxonomy" id="2745512"/>
    <lineage>
        <taxon>Bacteria</taxon>
        <taxon>Pseudomonadati</taxon>
        <taxon>Pseudomonadota</taxon>
        <taxon>Gammaproteobacteria</taxon>
        <taxon>Pseudomonadales</taxon>
        <taxon>Pseudomonadaceae</taxon>
        <taxon>Pseudomonas</taxon>
    </lineage>
</organism>
<dbReference type="EMBL" id="JAMDHA010000059">
    <property type="protein sequence ID" value="MDD1011646.1"/>
    <property type="molecule type" value="Genomic_DNA"/>
</dbReference>
<name>A0A9X4C7Z5_9PSED</name>
<reference evidence="3 4" key="1">
    <citation type="submission" date="2022-05" db="EMBL/GenBank/DDBJ databases">
        <title>Novel Pseudomonas spp. Isolated from a Rainbow Trout Aquaculture Facility.</title>
        <authorList>
            <person name="Testerman T."/>
            <person name="Graf J."/>
        </authorList>
    </citation>
    <scope>NUCLEOTIDE SEQUENCE [LARGE SCALE GENOMIC DNA]</scope>
    <source>
        <strain evidence="3 4">ID1042</strain>
    </source>
</reference>